<organism evidence="6 7">
    <name type="scientific">Microbacterium oleivorans</name>
    <dbReference type="NCBI Taxonomy" id="273677"/>
    <lineage>
        <taxon>Bacteria</taxon>
        <taxon>Bacillati</taxon>
        <taxon>Actinomycetota</taxon>
        <taxon>Actinomycetes</taxon>
        <taxon>Micrococcales</taxon>
        <taxon>Microbacteriaceae</taxon>
        <taxon>Microbacterium</taxon>
    </lineage>
</organism>
<dbReference type="Proteomes" id="UP000295633">
    <property type="component" value="Unassembled WGS sequence"/>
</dbReference>
<dbReference type="SUPFAM" id="SSF47413">
    <property type="entry name" value="lambda repressor-like DNA-binding domains"/>
    <property type="match status" value="1"/>
</dbReference>
<keyword evidence="1" id="KW-0805">Transcription regulation</keyword>
<name>A0A4V3B3P1_9MICO</name>
<evidence type="ECO:0000256" key="2">
    <source>
        <dbReference type="ARBA" id="ARBA00023125"/>
    </source>
</evidence>
<keyword evidence="3" id="KW-0804">Transcription</keyword>
<dbReference type="InterPro" id="IPR010982">
    <property type="entry name" value="Lambda_DNA-bd_dom_sf"/>
</dbReference>
<dbReference type="InterPro" id="IPR000843">
    <property type="entry name" value="HTH_LacI"/>
</dbReference>
<dbReference type="Gene3D" id="1.10.260.40">
    <property type="entry name" value="lambda repressor-like DNA-binding domains"/>
    <property type="match status" value="1"/>
</dbReference>
<proteinExistence type="predicted"/>
<dbReference type="PANTHER" id="PTHR30146">
    <property type="entry name" value="LACI-RELATED TRANSCRIPTIONAL REPRESSOR"/>
    <property type="match status" value="1"/>
</dbReference>
<dbReference type="EMBL" id="SMZX01000001">
    <property type="protein sequence ID" value="TDL45263.1"/>
    <property type="molecule type" value="Genomic_DNA"/>
</dbReference>
<dbReference type="InterPro" id="IPR028082">
    <property type="entry name" value="Peripla_BP_I"/>
</dbReference>
<reference evidence="6 7" key="1">
    <citation type="submission" date="2019-03" db="EMBL/GenBank/DDBJ databases">
        <title>Genome Sequencing and Assembly of Various Microbes Isolated from Partially Reclaimed Soil and Acid Mine Drainage (AMD) Site.</title>
        <authorList>
            <person name="Steinbock B."/>
            <person name="Bechtold R."/>
            <person name="Sevigny J.L."/>
            <person name="Thomas D."/>
            <person name="Cuthill L.R."/>
            <person name="Aveiro Johannsen E.J."/>
            <person name="Thomas K."/>
            <person name="Ghosh A."/>
        </authorList>
    </citation>
    <scope>NUCLEOTIDE SEQUENCE [LARGE SCALE GENOMIC DNA]</scope>
    <source>
        <strain evidence="6 7">F-B2</strain>
    </source>
</reference>
<dbReference type="GO" id="GO:0003700">
    <property type="term" value="F:DNA-binding transcription factor activity"/>
    <property type="evidence" value="ECO:0007669"/>
    <property type="project" value="TreeGrafter"/>
</dbReference>
<dbReference type="AlphaFoldDB" id="A0A4V3B3P1"/>
<evidence type="ECO:0000313" key="7">
    <source>
        <dbReference type="Proteomes" id="UP000295633"/>
    </source>
</evidence>
<protein>
    <submittedName>
        <fullName evidence="6">LacI family transcriptional regulator</fullName>
    </submittedName>
</protein>
<sequence length="360" mass="38515">MSKNSAAKGDKHVSSSGSRLTRFKRKVGTTYTDVGDRRVRTVTNSADVAAKAGVSRSTVSQILNGHGHRFKPDMVDHVRKVARELGYRPSLAGRALANGTSDIVITLLPNISFGPRLRELIDRVTEELAAVGKTNLIRFSSGDAEIDDAVLALRPAGLWSVAPLTLEQHARLRELGVVVVDQPRQLQQRIDQEIGAIQARHLIERGYPAIAVALPQDMREQSFALARQQGALETARAAGIQTLPTLHLTLERGSSASTALFLPKSLFGIAAYNDDAALAVLGAAQRAGRRVPGEIGIIGVDNTTASGLSEPSLTTIDLDVRFSAHEIVRTLLSGEGMLPVDAFDAIRSLVSVVDGDSTAR</sequence>
<dbReference type="PANTHER" id="PTHR30146:SF153">
    <property type="entry name" value="LACTOSE OPERON REPRESSOR"/>
    <property type="match status" value="1"/>
</dbReference>
<dbReference type="Pfam" id="PF00356">
    <property type="entry name" value="LacI"/>
    <property type="match status" value="1"/>
</dbReference>
<evidence type="ECO:0000259" key="5">
    <source>
        <dbReference type="PROSITE" id="PS50932"/>
    </source>
</evidence>
<accession>A0A4V3B3P1</accession>
<feature type="domain" description="HTH lacI-type" evidence="5">
    <location>
        <begin position="43"/>
        <end position="98"/>
    </location>
</feature>
<dbReference type="Gene3D" id="3.40.50.2300">
    <property type="match status" value="2"/>
</dbReference>
<dbReference type="CDD" id="cd06267">
    <property type="entry name" value="PBP1_LacI_sugar_binding-like"/>
    <property type="match status" value="1"/>
</dbReference>
<dbReference type="SUPFAM" id="SSF53822">
    <property type="entry name" value="Periplasmic binding protein-like I"/>
    <property type="match status" value="1"/>
</dbReference>
<dbReference type="GO" id="GO:0000976">
    <property type="term" value="F:transcription cis-regulatory region binding"/>
    <property type="evidence" value="ECO:0007669"/>
    <property type="project" value="TreeGrafter"/>
</dbReference>
<evidence type="ECO:0000256" key="1">
    <source>
        <dbReference type="ARBA" id="ARBA00023015"/>
    </source>
</evidence>
<gene>
    <name evidence="6" type="ORF">E2R54_02015</name>
</gene>
<keyword evidence="2" id="KW-0238">DNA-binding</keyword>
<dbReference type="Pfam" id="PF13377">
    <property type="entry name" value="Peripla_BP_3"/>
    <property type="match status" value="1"/>
</dbReference>
<evidence type="ECO:0000313" key="6">
    <source>
        <dbReference type="EMBL" id="TDL45263.1"/>
    </source>
</evidence>
<dbReference type="CDD" id="cd01392">
    <property type="entry name" value="HTH_LacI"/>
    <property type="match status" value="1"/>
</dbReference>
<comment type="caution">
    <text evidence="6">The sequence shown here is derived from an EMBL/GenBank/DDBJ whole genome shotgun (WGS) entry which is preliminary data.</text>
</comment>
<dbReference type="PROSITE" id="PS50932">
    <property type="entry name" value="HTH_LACI_2"/>
    <property type="match status" value="1"/>
</dbReference>
<feature type="region of interest" description="Disordered" evidence="4">
    <location>
        <begin position="1"/>
        <end position="21"/>
    </location>
</feature>
<evidence type="ECO:0000256" key="4">
    <source>
        <dbReference type="SAM" id="MobiDB-lite"/>
    </source>
</evidence>
<dbReference type="SMART" id="SM00354">
    <property type="entry name" value="HTH_LACI"/>
    <property type="match status" value="1"/>
</dbReference>
<evidence type="ECO:0000256" key="3">
    <source>
        <dbReference type="ARBA" id="ARBA00023163"/>
    </source>
</evidence>
<dbReference type="InterPro" id="IPR046335">
    <property type="entry name" value="LacI/GalR-like_sensor"/>
</dbReference>